<accession>A0ABM8BC90</accession>
<evidence type="ECO:0000313" key="1">
    <source>
        <dbReference type="EMBL" id="BDR54537.1"/>
    </source>
</evidence>
<gene>
    <name evidence="1" type="ORF">KIMH_06480</name>
    <name evidence="2" type="ORF">KIMH_06730</name>
</gene>
<evidence type="ECO:0008006" key="4">
    <source>
        <dbReference type="Google" id="ProtNLM"/>
    </source>
</evidence>
<protein>
    <recommendedName>
        <fullName evidence="4">Secreted protein</fullName>
    </recommendedName>
</protein>
<dbReference type="Proteomes" id="UP001321748">
    <property type="component" value="Chromosome"/>
</dbReference>
<organism evidence="1 3">
    <name type="scientific">Bombiscardovia apis</name>
    <dbReference type="NCBI Taxonomy" id="2932182"/>
    <lineage>
        <taxon>Bacteria</taxon>
        <taxon>Bacillati</taxon>
        <taxon>Actinomycetota</taxon>
        <taxon>Actinomycetes</taxon>
        <taxon>Bifidobacteriales</taxon>
        <taxon>Bifidobacteriaceae</taxon>
        <taxon>Bombiscardovia</taxon>
    </lineage>
</organism>
<sequence>MATIKAIIWKIAIVDTTLTAVTLGNATRRRGQGEVCADHVQVVDSYRKPLLNEQEGLSVSKQ</sequence>
<dbReference type="EMBL" id="AP026800">
    <property type="protein sequence ID" value="BDR54562.1"/>
    <property type="molecule type" value="Genomic_DNA"/>
</dbReference>
<evidence type="ECO:0000313" key="3">
    <source>
        <dbReference type="Proteomes" id="UP001321748"/>
    </source>
</evidence>
<name>A0ABM8BC90_9BIFI</name>
<reference evidence="1 3" key="1">
    <citation type="journal article" date="2023" name="Microbiol. Spectr.">
        <title>Symbiosis of Carpenter Bees with Uncharacterized Lactic Acid Bacteria Showing NAD Auxotrophy.</title>
        <authorList>
            <person name="Kawasaki S."/>
            <person name="Ozawa K."/>
            <person name="Mori T."/>
            <person name="Yamamoto A."/>
            <person name="Ito M."/>
            <person name="Ohkuma M."/>
            <person name="Sakamoto M."/>
            <person name="Matsutani M."/>
        </authorList>
    </citation>
    <scope>NUCLEOTIDE SEQUENCE [LARGE SCALE GENOMIC DNA]</scope>
    <source>
        <strain evidence="1 3">KimH</strain>
    </source>
</reference>
<evidence type="ECO:0000313" key="2">
    <source>
        <dbReference type="EMBL" id="BDR54562.1"/>
    </source>
</evidence>
<dbReference type="EMBL" id="AP026800">
    <property type="protein sequence ID" value="BDR54537.1"/>
    <property type="molecule type" value="Genomic_DNA"/>
</dbReference>
<keyword evidence="3" id="KW-1185">Reference proteome</keyword>
<proteinExistence type="predicted"/>